<dbReference type="InterPro" id="IPR036953">
    <property type="entry name" value="GreA/GreB_C_sf"/>
</dbReference>
<dbReference type="AlphaFoldDB" id="A0A0G0BLJ0"/>
<dbReference type="Gene3D" id="1.10.287.180">
    <property type="entry name" value="Transcription elongation factor, GreA/GreB, N-terminal domain"/>
    <property type="match status" value="1"/>
</dbReference>
<evidence type="ECO:0000256" key="3">
    <source>
        <dbReference type="ARBA" id="ARBA00023015"/>
    </source>
</evidence>
<name>A0A0G0BLJ0_UNCC3</name>
<dbReference type="PANTHER" id="PTHR30437">
    <property type="entry name" value="TRANSCRIPTION ELONGATION FACTOR GREA"/>
    <property type="match status" value="1"/>
</dbReference>
<feature type="domain" description="Transcription elongation factor GreA/GreB N-terminal" evidence="11">
    <location>
        <begin position="8"/>
        <end position="77"/>
    </location>
</feature>
<evidence type="ECO:0000256" key="4">
    <source>
        <dbReference type="ARBA" id="ARBA00023125"/>
    </source>
</evidence>
<dbReference type="GO" id="GO:0070063">
    <property type="term" value="F:RNA polymerase binding"/>
    <property type="evidence" value="ECO:0007669"/>
    <property type="project" value="InterPro"/>
</dbReference>
<evidence type="ECO:0000256" key="8">
    <source>
        <dbReference type="HAMAP-Rule" id="MF_00105"/>
    </source>
</evidence>
<dbReference type="Pfam" id="PF03449">
    <property type="entry name" value="GreA_GreB_N"/>
    <property type="match status" value="1"/>
</dbReference>
<organism evidence="12 13">
    <name type="scientific">candidate division CPR3 bacterium GW2011_GWF2_35_18</name>
    <dbReference type="NCBI Taxonomy" id="1618350"/>
    <lineage>
        <taxon>Bacteria</taxon>
        <taxon>Bacteria division CPR3</taxon>
    </lineage>
</organism>
<accession>A0A0G0BLJ0</accession>
<dbReference type="NCBIfam" id="TIGR01462">
    <property type="entry name" value="greA"/>
    <property type="match status" value="1"/>
</dbReference>
<dbReference type="PANTHER" id="PTHR30437:SF4">
    <property type="entry name" value="TRANSCRIPTION ELONGATION FACTOR GREA"/>
    <property type="match status" value="1"/>
</dbReference>
<dbReference type="GO" id="GO:0003746">
    <property type="term" value="F:translation elongation factor activity"/>
    <property type="evidence" value="ECO:0007669"/>
    <property type="project" value="UniProtKB-KW"/>
</dbReference>
<reference evidence="12 13" key="1">
    <citation type="journal article" date="2015" name="Nature">
        <title>rRNA introns, odd ribosomes, and small enigmatic genomes across a large radiation of phyla.</title>
        <authorList>
            <person name="Brown C.T."/>
            <person name="Hug L.A."/>
            <person name="Thomas B.C."/>
            <person name="Sharon I."/>
            <person name="Castelle C.J."/>
            <person name="Singh A."/>
            <person name="Wilkins M.J."/>
            <person name="Williams K.H."/>
            <person name="Banfield J.F."/>
        </authorList>
    </citation>
    <scope>NUCLEOTIDE SEQUENCE [LARGE SCALE GENOMIC DNA]</scope>
</reference>
<dbReference type="GO" id="GO:0003677">
    <property type="term" value="F:DNA binding"/>
    <property type="evidence" value="ECO:0007669"/>
    <property type="project" value="UniProtKB-UniRule"/>
</dbReference>
<gene>
    <name evidence="8" type="primary">greA</name>
    <name evidence="12" type="ORF">UR67_C0001G0278</name>
</gene>
<dbReference type="InterPro" id="IPR036805">
    <property type="entry name" value="Tscrpt_elong_fac_GreA/B_N_sf"/>
</dbReference>
<keyword evidence="5 8" id="KW-0804">Transcription</keyword>
<dbReference type="HAMAP" id="MF_00105">
    <property type="entry name" value="GreA_GreB"/>
    <property type="match status" value="1"/>
</dbReference>
<dbReference type="InterPro" id="IPR022691">
    <property type="entry name" value="Tscrpt_elong_fac_GreA/B_N"/>
</dbReference>
<evidence type="ECO:0000256" key="1">
    <source>
        <dbReference type="ARBA" id="ARBA00008213"/>
    </source>
</evidence>
<feature type="domain" description="Transcription elongation factor GreA/GreB C-terminal" evidence="10">
    <location>
        <begin position="84"/>
        <end position="155"/>
    </location>
</feature>
<keyword evidence="12" id="KW-0251">Elongation factor</keyword>
<dbReference type="GO" id="GO:0006354">
    <property type="term" value="P:DNA-templated transcription elongation"/>
    <property type="evidence" value="ECO:0007669"/>
    <property type="project" value="TreeGrafter"/>
</dbReference>
<proteinExistence type="inferred from homology"/>
<comment type="similarity">
    <text evidence="1 8 9">Belongs to the GreA/GreB family.</text>
</comment>
<evidence type="ECO:0000256" key="5">
    <source>
        <dbReference type="ARBA" id="ARBA00023163"/>
    </source>
</evidence>
<dbReference type="InterPro" id="IPR023459">
    <property type="entry name" value="Tscrpt_elong_fac_GreA/B_fam"/>
</dbReference>
<dbReference type="PIRSF" id="PIRSF006092">
    <property type="entry name" value="GreA_GreB"/>
    <property type="match status" value="1"/>
</dbReference>
<keyword evidence="12" id="KW-0648">Protein biosynthesis</keyword>
<dbReference type="SUPFAM" id="SSF46557">
    <property type="entry name" value="GreA transcript cleavage protein, N-terminal domain"/>
    <property type="match status" value="1"/>
</dbReference>
<dbReference type="STRING" id="1618350.UR67_C0001G0278"/>
<dbReference type="SUPFAM" id="SSF54534">
    <property type="entry name" value="FKBP-like"/>
    <property type="match status" value="1"/>
</dbReference>
<dbReference type="PROSITE" id="PS00830">
    <property type="entry name" value="GREAB_2"/>
    <property type="match status" value="1"/>
</dbReference>
<evidence type="ECO:0000256" key="7">
    <source>
        <dbReference type="ARBA" id="ARBA00030776"/>
    </source>
</evidence>
<evidence type="ECO:0000256" key="6">
    <source>
        <dbReference type="ARBA" id="ARBA00024916"/>
    </source>
</evidence>
<comment type="function">
    <text evidence="6 8 9">Necessary for efficient RNA polymerase transcription elongation past template-encoded arresting sites. The arresting sites in DNA have the property of trapping a certain fraction of elongating RNA polymerases that pass through, resulting in locked ternary complexes. Cleavage of the nascent transcript by cleavage factors such as GreA or GreB allows the resumption of elongation from the new 3'terminus. GreA releases sequences of 2 to 3 nucleotides.</text>
</comment>
<dbReference type="NCBIfam" id="NF001263">
    <property type="entry name" value="PRK00226.1-4"/>
    <property type="match status" value="1"/>
</dbReference>
<keyword evidence="3 8" id="KW-0805">Transcription regulation</keyword>
<dbReference type="PATRIC" id="fig|1618350.3.peg.287"/>
<dbReference type="InterPro" id="IPR001437">
    <property type="entry name" value="Tscrpt_elong_fac_GreA/B_C"/>
</dbReference>
<dbReference type="InterPro" id="IPR018151">
    <property type="entry name" value="TF_GreA/GreB_CS"/>
</dbReference>
<evidence type="ECO:0000259" key="11">
    <source>
        <dbReference type="Pfam" id="PF03449"/>
    </source>
</evidence>
<dbReference type="Proteomes" id="UP000034581">
    <property type="component" value="Unassembled WGS sequence"/>
</dbReference>
<dbReference type="FunFam" id="3.10.50.30:FF:000001">
    <property type="entry name" value="Transcription elongation factor GreA"/>
    <property type="match status" value="1"/>
</dbReference>
<evidence type="ECO:0000313" key="12">
    <source>
        <dbReference type="EMBL" id="KKP70369.1"/>
    </source>
</evidence>
<evidence type="ECO:0000256" key="9">
    <source>
        <dbReference type="RuleBase" id="RU000556"/>
    </source>
</evidence>
<evidence type="ECO:0000256" key="2">
    <source>
        <dbReference type="ARBA" id="ARBA00013729"/>
    </source>
</evidence>
<dbReference type="GO" id="GO:0032784">
    <property type="term" value="P:regulation of DNA-templated transcription elongation"/>
    <property type="evidence" value="ECO:0007669"/>
    <property type="project" value="UniProtKB-UniRule"/>
</dbReference>
<protein>
    <recommendedName>
        <fullName evidence="2 8">Transcription elongation factor GreA</fullName>
    </recommendedName>
    <alternativeName>
        <fullName evidence="7 8">Transcript cleavage factor GreA</fullName>
    </alternativeName>
</protein>
<dbReference type="Pfam" id="PF01272">
    <property type="entry name" value="GreA_GreB"/>
    <property type="match status" value="1"/>
</dbReference>
<dbReference type="EMBL" id="LBQB01000001">
    <property type="protein sequence ID" value="KKP70369.1"/>
    <property type="molecule type" value="Genomic_DNA"/>
</dbReference>
<dbReference type="InterPro" id="IPR006359">
    <property type="entry name" value="Tscrpt_elong_fac_GreA"/>
</dbReference>
<evidence type="ECO:0000313" key="13">
    <source>
        <dbReference type="Proteomes" id="UP000034581"/>
    </source>
</evidence>
<evidence type="ECO:0000259" key="10">
    <source>
        <dbReference type="Pfam" id="PF01272"/>
    </source>
</evidence>
<keyword evidence="4 8" id="KW-0238">DNA-binding</keyword>
<dbReference type="InterPro" id="IPR028624">
    <property type="entry name" value="Tscrpt_elong_fac_GreA/B"/>
</dbReference>
<dbReference type="Gene3D" id="3.10.50.30">
    <property type="entry name" value="Transcription elongation factor, GreA/GreB, C-terminal domain"/>
    <property type="match status" value="1"/>
</dbReference>
<dbReference type="FunFam" id="1.10.287.180:FF:000001">
    <property type="entry name" value="Transcription elongation factor GreA"/>
    <property type="match status" value="1"/>
</dbReference>
<sequence>MNQQNDVFVTKEGLEKLKKEYEELTNVKRKEVVKKLTAARELGDLSENSAWQTAREEQSFIEGRIEELEEILRNAKVIAVKNHNGVVILGSKVKLHIDGTEEEFHIVGAPEADPKKQKISHESPLGKALLGKKIGDTVEIDAPLGRIKYRIIAIS</sequence>
<comment type="caution">
    <text evidence="12">The sequence shown here is derived from an EMBL/GenBank/DDBJ whole genome shotgun (WGS) entry which is preliminary data.</text>
</comment>